<proteinExistence type="predicted"/>
<sequence>MNDGSRKIKALVIGTDADTITSDDVISDLKAASVPISFADCRICPDPCDEGHDEYPARFDVDMESFMLGSVKPYRQQVVISTGKSDWEREVTDAPGSLAAHIAEVQSQSKPFTRPDKASMGPVRGLFAANDNLRVGILNGSHKTLSDDESIETVLVFPDYKVVTEVPRSLDGAKDLWKNALDPSRGSTKDSTFKSWVLPYSCVILICSHKKRDNRCSIASVKLEEAFIRSLHVHEWETHTQLEDLASTVGPPLESLSMTPEELTTDVLSQLKALPPQRKALILKNSHTGGHRYAGNCIIYTPQGSGVWYGRVTTHEVESIVKNTILGGEVLAPLLRGGLNLSRPGCKSLQDW</sequence>
<evidence type="ECO:0008006" key="3">
    <source>
        <dbReference type="Google" id="ProtNLM"/>
    </source>
</evidence>
<dbReference type="HOGENOM" id="CLU_048934_1_0_1"/>
<gene>
    <name evidence="1" type="ORF">PILCRDRAFT_139633</name>
</gene>
<dbReference type="Proteomes" id="UP000054166">
    <property type="component" value="Unassembled WGS sequence"/>
</dbReference>
<dbReference type="InParanoid" id="A0A0C3BVT9"/>
<dbReference type="InterPro" id="IPR009737">
    <property type="entry name" value="Aim32/Apd1-like"/>
</dbReference>
<dbReference type="CDD" id="cd03062">
    <property type="entry name" value="TRX_Fd_Sucrase"/>
    <property type="match status" value="1"/>
</dbReference>
<reference evidence="1 2" key="1">
    <citation type="submission" date="2014-04" db="EMBL/GenBank/DDBJ databases">
        <authorList>
            <consortium name="DOE Joint Genome Institute"/>
            <person name="Kuo A."/>
            <person name="Tarkka M."/>
            <person name="Buscot F."/>
            <person name="Kohler A."/>
            <person name="Nagy L.G."/>
            <person name="Floudas D."/>
            <person name="Copeland A."/>
            <person name="Barry K.W."/>
            <person name="Cichocki N."/>
            <person name="Veneault-Fourrey C."/>
            <person name="LaButti K."/>
            <person name="Lindquist E.A."/>
            <person name="Lipzen A."/>
            <person name="Lundell T."/>
            <person name="Morin E."/>
            <person name="Murat C."/>
            <person name="Sun H."/>
            <person name="Tunlid A."/>
            <person name="Henrissat B."/>
            <person name="Grigoriev I.V."/>
            <person name="Hibbett D.S."/>
            <person name="Martin F."/>
            <person name="Nordberg H.P."/>
            <person name="Cantor M.N."/>
            <person name="Hua S.X."/>
        </authorList>
    </citation>
    <scope>NUCLEOTIDE SEQUENCE [LARGE SCALE GENOMIC DNA]</scope>
    <source>
        <strain evidence="1 2">F 1598</strain>
    </source>
</reference>
<organism evidence="1 2">
    <name type="scientific">Piloderma croceum (strain F 1598)</name>
    <dbReference type="NCBI Taxonomy" id="765440"/>
    <lineage>
        <taxon>Eukaryota</taxon>
        <taxon>Fungi</taxon>
        <taxon>Dikarya</taxon>
        <taxon>Basidiomycota</taxon>
        <taxon>Agaricomycotina</taxon>
        <taxon>Agaricomycetes</taxon>
        <taxon>Agaricomycetidae</taxon>
        <taxon>Atheliales</taxon>
        <taxon>Atheliaceae</taxon>
        <taxon>Piloderma</taxon>
    </lineage>
</organism>
<reference evidence="2" key="2">
    <citation type="submission" date="2015-01" db="EMBL/GenBank/DDBJ databases">
        <title>Evolutionary Origins and Diversification of the Mycorrhizal Mutualists.</title>
        <authorList>
            <consortium name="DOE Joint Genome Institute"/>
            <consortium name="Mycorrhizal Genomics Consortium"/>
            <person name="Kohler A."/>
            <person name="Kuo A."/>
            <person name="Nagy L.G."/>
            <person name="Floudas D."/>
            <person name="Copeland A."/>
            <person name="Barry K.W."/>
            <person name="Cichocki N."/>
            <person name="Veneault-Fourrey C."/>
            <person name="LaButti K."/>
            <person name="Lindquist E.A."/>
            <person name="Lipzen A."/>
            <person name="Lundell T."/>
            <person name="Morin E."/>
            <person name="Murat C."/>
            <person name="Riley R."/>
            <person name="Ohm R."/>
            <person name="Sun H."/>
            <person name="Tunlid A."/>
            <person name="Henrissat B."/>
            <person name="Grigoriev I.V."/>
            <person name="Hibbett D.S."/>
            <person name="Martin F."/>
        </authorList>
    </citation>
    <scope>NUCLEOTIDE SEQUENCE [LARGE SCALE GENOMIC DNA]</scope>
    <source>
        <strain evidence="2">F 1598</strain>
    </source>
</reference>
<name>A0A0C3BVT9_PILCF</name>
<protein>
    <recommendedName>
        <fullName evidence="3">Sucraseferredoxin-like protein</fullName>
    </recommendedName>
</protein>
<evidence type="ECO:0000313" key="1">
    <source>
        <dbReference type="EMBL" id="KIM90638.1"/>
    </source>
</evidence>
<evidence type="ECO:0000313" key="2">
    <source>
        <dbReference type="Proteomes" id="UP000054166"/>
    </source>
</evidence>
<dbReference type="InterPro" id="IPR036249">
    <property type="entry name" value="Thioredoxin-like_sf"/>
</dbReference>
<dbReference type="EMBL" id="KN832972">
    <property type="protein sequence ID" value="KIM90638.1"/>
    <property type="molecule type" value="Genomic_DNA"/>
</dbReference>
<dbReference type="SUPFAM" id="SSF52833">
    <property type="entry name" value="Thioredoxin-like"/>
    <property type="match status" value="1"/>
</dbReference>
<accession>A0A0C3BVT9</accession>
<dbReference type="AlphaFoldDB" id="A0A0C3BVT9"/>
<dbReference type="OrthoDB" id="10253744at2759"/>
<dbReference type="Pfam" id="PF06999">
    <property type="entry name" value="Suc_Fer-like"/>
    <property type="match status" value="1"/>
</dbReference>
<dbReference type="STRING" id="765440.A0A0C3BVT9"/>
<dbReference type="PANTHER" id="PTHR31902">
    <property type="entry name" value="ACTIN PATCHES DISTAL PROTEIN 1"/>
    <property type="match status" value="1"/>
</dbReference>
<dbReference type="Gene3D" id="3.40.30.10">
    <property type="entry name" value="Glutaredoxin"/>
    <property type="match status" value="1"/>
</dbReference>
<keyword evidence="2" id="KW-1185">Reference proteome</keyword>
<dbReference type="PANTHER" id="PTHR31902:SF14">
    <property type="entry name" value="ACTIN PATCHES DISTAL PROTEIN 1"/>
    <property type="match status" value="1"/>
</dbReference>